<sequence length="396" mass="45625">MRAWPERPLLAGPTPQATAPHVDAGPYFPTMENLSPRQLPKLTCKDIAKMTTCPEYASEMSACGDQQDQCEKHEVVFRESGDGENLWDTFGLLQIDVGCESPRDQLAENKNWCSRNVLRKQRHWEKIISAKKSKRKYERERRKAKHVEGKDAVPQLSKWDLKVIAKERLLEAKESGPRLCIDLSMTAHMTKKETSRLAAQIRRLYGSNKKAQAPFWIYLTGFVKNSPIYEACQRMNDGFASYHMDVTPESYLDLFPLERIVYLTPDSENALEEVDPRKVYILGGLVDESIKKRLTFQRAQEEHLQTARLPIQEYMVKNVNAKNYHSTTLAINQGMHPLAAVCSVKWEGILKYFPLFLSWDTIINQIKFIKRSQTRLTRTASQRSITPEKTKDNFNT</sequence>
<name>A0AA35PSU7_9SAUR</name>
<dbReference type="Proteomes" id="UP001178461">
    <property type="component" value="Chromosome 17"/>
</dbReference>
<keyword evidence="6" id="KW-1185">Reference proteome</keyword>
<dbReference type="GO" id="GO:0008168">
    <property type="term" value="F:methyltransferase activity"/>
    <property type="evidence" value="ECO:0007669"/>
    <property type="project" value="UniProtKB-KW"/>
</dbReference>
<dbReference type="CDD" id="cd18100">
    <property type="entry name" value="Trm10euk_B"/>
    <property type="match status" value="1"/>
</dbReference>
<evidence type="ECO:0000256" key="4">
    <source>
        <dbReference type="SAM" id="MobiDB-lite"/>
    </source>
</evidence>
<evidence type="ECO:0000313" key="6">
    <source>
        <dbReference type="Proteomes" id="UP001178461"/>
    </source>
</evidence>
<dbReference type="EMBL" id="OX395142">
    <property type="protein sequence ID" value="CAI5796885.1"/>
    <property type="molecule type" value="Genomic_DNA"/>
</dbReference>
<dbReference type="InterPro" id="IPR007356">
    <property type="entry name" value="tRNA_m1G_MeTrfase_euk"/>
</dbReference>
<dbReference type="PANTHER" id="PTHR13563">
    <property type="entry name" value="TRNA (GUANINE-9-) METHYLTRANSFERASE"/>
    <property type="match status" value="1"/>
</dbReference>
<accession>A0AA35PSU7</accession>
<protein>
    <recommendedName>
        <fullName evidence="1">tRNA (guanine(9)-N(1))-methyltransferase</fullName>
        <ecNumber evidence="1">2.1.1.221</ecNumber>
    </recommendedName>
</protein>
<evidence type="ECO:0000313" key="5">
    <source>
        <dbReference type="EMBL" id="CAI5796885.1"/>
    </source>
</evidence>
<gene>
    <name evidence="5" type="ORF">PODLI_1B001792</name>
</gene>
<dbReference type="PANTHER" id="PTHR13563:SF19">
    <property type="entry name" value="TRNA METHYLTRANSFERASE 10 HOMOLOG B"/>
    <property type="match status" value="1"/>
</dbReference>
<organism evidence="5 6">
    <name type="scientific">Podarcis lilfordi</name>
    <name type="common">Lilford's wall lizard</name>
    <dbReference type="NCBI Taxonomy" id="74358"/>
    <lineage>
        <taxon>Eukaryota</taxon>
        <taxon>Metazoa</taxon>
        <taxon>Chordata</taxon>
        <taxon>Craniata</taxon>
        <taxon>Vertebrata</taxon>
        <taxon>Euteleostomi</taxon>
        <taxon>Lepidosauria</taxon>
        <taxon>Squamata</taxon>
        <taxon>Bifurcata</taxon>
        <taxon>Unidentata</taxon>
        <taxon>Episquamata</taxon>
        <taxon>Laterata</taxon>
        <taxon>Lacertibaenia</taxon>
        <taxon>Lacertidae</taxon>
        <taxon>Podarcis</taxon>
    </lineage>
</organism>
<evidence type="ECO:0000256" key="1">
    <source>
        <dbReference type="ARBA" id="ARBA00012797"/>
    </source>
</evidence>
<dbReference type="InterPro" id="IPR038459">
    <property type="entry name" value="MT_TRM10-typ_sf"/>
</dbReference>
<feature type="region of interest" description="Disordered" evidence="4">
    <location>
        <begin position="1"/>
        <end position="20"/>
    </location>
</feature>
<dbReference type="GO" id="GO:0005654">
    <property type="term" value="C:nucleoplasm"/>
    <property type="evidence" value="ECO:0007669"/>
    <property type="project" value="TreeGrafter"/>
</dbReference>
<evidence type="ECO:0000256" key="3">
    <source>
        <dbReference type="ARBA" id="ARBA00048434"/>
    </source>
</evidence>
<comment type="catalytic activity">
    <reaction evidence="3">
        <text>guanosine(9) in tRNA + S-adenosyl-L-methionine = N(1)-methylguanosine(9) in tRNA + S-adenosyl-L-homocysteine + H(+)</text>
        <dbReference type="Rhea" id="RHEA:43156"/>
        <dbReference type="Rhea" id="RHEA-COMP:10367"/>
        <dbReference type="Rhea" id="RHEA-COMP:10368"/>
        <dbReference type="ChEBI" id="CHEBI:15378"/>
        <dbReference type="ChEBI" id="CHEBI:57856"/>
        <dbReference type="ChEBI" id="CHEBI:59789"/>
        <dbReference type="ChEBI" id="CHEBI:73542"/>
        <dbReference type="ChEBI" id="CHEBI:74269"/>
        <dbReference type="EC" id="2.1.1.221"/>
    </reaction>
</comment>
<dbReference type="Gene3D" id="3.40.1280.30">
    <property type="match status" value="1"/>
</dbReference>
<proteinExistence type="predicted"/>
<reference evidence="5" key="1">
    <citation type="submission" date="2022-12" db="EMBL/GenBank/DDBJ databases">
        <authorList>
            <person name="Alioto T."/>
            <person name="Alioto T."/>
            <person name="Gomez Garrido J."/>
        </authorList>
    </citation>
    <scope>NUCLEOTIDE SEQUENCE</scope>
</reference>
<dbReference type="EC" id="2.1.1.221" evidence="1"/>
<dbReference type="GO" id="GO:0000049">
    <property type="term" value="F:tRNA binding"/>
    <property type="evidence" value="ECO:0007669"/>
    <property type="project" value="TreeGrafter"/>
</dbReference>
<dbReference type="InterPro" id="IPR047911">
    <property type="entry name" value="Trm10_B_MTase_dom"/>
</dbReference>
<keyword evidence="2" id="KW-0175">Coiled coil</keyword>
<dbReference type="AlphaFoldDB" id="A0AA35PSU7"/>
<dbReference type="GO" id="GO:0002939">
    <property type="term" value="P:tRNA N1-guanine methylation"/>
    <property type="evidence" value="ECO:0007669"/>
    <property type="project" value="TreeGrafter"/>
</dbReference>
<evidence type="ECO:0000256" key="2">
    <source>
        <dbReference type="ARBA" id="ARBA00023054"/>
    </source>
</evidence>